<comment type="similarity">
    <text evidence="1">Belongs to the LysR transcriptional regulatory family.</text>
</comment>
<name>A0A4R1BG27_9ACTN</name>
<dbReference type="Gene3D" id="1.10.10.10">
    <property type="entry name" value="Winged helix-like DNA-binding domain superfamily/Winged helix DNA-binding domain"/>
    <property type="match status" value="1"/>
</dbReference>
<dbReference type="Pfam" id="PF00126">
    <property type="entry name" value="HTH_1"/>
    <property type="match status" value="1"/>
</dbReference>
<dbReference type="PRINTS" id="PR00039">
    <property type="entry name" value="HTHLYSR"/>
</dbReference>
<dbReference type="Pfam" id="PF03466">
    <property type="entry name" value="LysR_substrate"/>
    <property type="match status" value="1"/>
</dbReference>
<organism evidence="6 7">
    <name type="scientific">Rubrobacter taiwanensis</name>
    <dbReference type="NCBI Taxonomy" id="185139"/>
    <lineage>
        <taxon>Bacteria</taxon>
        <taxon>Bacillati</taxon>
        <taxon>Actinomycetota</taxon>
        <taxon>Rubrobacteria</taxon>
        <taxon>Rubrobacterales</taxon>
        <taxon>Rubrobacteraceae</taxon>
        <taxon>Rubrobacter</taxon>
    </lineage>
</organism>
<evidence type="ECO:0000256" key="2">
    <source>
        <dbReference type="ARBA" id="ARBA00023015"/>
    </source>
</evidence>
<dbReference type="OrthoDB" id="3181812at2"/>
<dbReference type="GO" id="GO:0003700">
    <property type="term" value="F:DNA-binding transcription factor activity"/>
    <property type="evidence" value="ECO:0007669"/>
    <property type="project" value="InterPro"/>
</dbReference>
<dbReference type="AlphaFoldDB" id="A0A4R1BG27"/>
<proteinExistence type="inferred from homology"/>
<keyword evidence="4" id="KW-0804">Transcription</keyword>
<reference evidence="6 7" key="1">
    <citation type="submission" date="2019-03" db="EMBL/GenBank/DDBJ databases">
        <title>Whole genome sequence of a novel Rubrobacter taiwanensis strain, isolated from Yellowstone National Park.</title>
        <authorList>
            <person name="Freed S."/>
            <person name="Ramaley R.F."/>
            <person name="Kyndt J.A."/>
        </authorList>
    </citation>
    <scope>NUCLEOTIDE SEQUENCE [LARGE SCALE GENOMIC DNA]</scope>
    <source>
        <strain evidence="6 7">Yellowstone</strain>
    </source>
</reference>
<keyword evidence="2" id="KW-0805">Transcription regulation</keyword>
<dbReference type="PROSITE" id="PS50931">
    <property type="entry name" value="HTH_LYSR"/>
    <property type="match status" value="1"/>
</dbReference>
<protein>
    <submittedName>
        <fullName evidence="6">LysR family transcriptional regulator</fullName>
    </submittedName>
</protein>
<evidence type="ECO:0000313" key="7">
    <source>
        <dbReference type="Proteomes" id="UP000295244"/>
    </source>
</evidence>
<dbReference type="CDD" id="cd05466">
    <property type="entry name" value="PBP2_LTTR_substrate"/>
    <property type="match status" value="1"/>
</dbReference>
<dbReference type="SUPFAM" id="SSF46785">
    <property type="entry name" value="Winged helix' DNA-binding domain"/>
    <property type="match status" value="1"/>
</dbReference>
<dbReference type="SUPFAM" id="SSF53850">
    <property type="entry name" value="Periplasmic binding protein-like II"/>
    <property type="match status" value="1"/>
</dbReference>
<comment type="caution">
    <text evidence="6">The sequence shown here is derived from an EMBL/GenBank/DDBJ whole genome shotgun (WGS) entry which is preliminary data.</text>
</comment>
<dbReference type="InterPro" id="IPR036390">
    <property type="entry name" value="WH_DNA-bd_sf"/>
</dbReference>
<dbReference type="FunFam" id="1.10.10.10:FF:000001">
    <property type="entry name" value="LysR family transcriptional regulator"/>
    <property type="match status" value="1"/>
</dbReference>
<evidence type="ECO:0000313" key="6">
    <source>
        <dbReference type="EMBL" id="TCJ16165.1"/>
    </source>
</evidence>
<dbReference type="GO" id="GO:0000976">
    <property type="term" value="F:transcription cis-regulatory region binding"/>
    <property type="evidence" value="ECO:0007669"/>
    <property type="project" value="TreeGrafter"/>
</dbReference>
<keyword evidence="3" id="KW-0238">DNA-binding</keyword>
<dbReference type="Gene3D" id="3.40.190.290">
    <property type="match status" value="1"/>
</dbReference>
<dbReference type="Proteomes" id="UP000295244">
    <property type="component" value="Unassembled WGS sequence"/>
</dbReference>
<dbReference type="InterPro" id="IPR005119">
    <property type="entry name" value="LysR_subst-bd"/>
</dbReference>
<feature type="domain" description="HTH lysR-type" evidence="5">
    <location>
        <begin position="1"/>
        <end position="58"/>
    </location>
</feature>
<gene>
    <name evidence="6" type="ORF">E0L93_10855</name>
</gene>
<dbReference type="InterPro" id="IPR036388">
    <property type="entry name" value="WH-like_DNA-bd_sf"/>
</dbReference>
<dbReference type="EMBL" id="SKBU01000018">
    <property type="protein sequence ID" value="TCJ16165.1"/>
    <property type="molecule type" value="Genomic_DNA"/>
</dbReference>
<evidence type="ECO:0000256" key="4">
    <source>
        <dbReference type="ARBA" id="ARBA00023163"/>
    </source>
</evidence>
<dbReference type="RefSeq" id="WP_132691795.1">
    <property type="nucleotide sequence ID" value="NZ_SKBU01000018.1"/>
</dbReference>
<sequence>MLLRQIEGFLAVARLGNLSRAAEELFLTQPTLTARLKALEQELGEELFVRTGRGMRLTDAGRVFLPYAERAVASLREGRERIEALREAQSGRLTVAASPGVSTYALPQLLESFVEAHPGVEVSVRTGHSEEVLEMVLREEVQLGLGRAMRHPDIQSLPLYEDELVLVVSPGHPFAERGEVTLEEVGREHLILFDRTSSYYDLTRAMFRTAGVSAPRVMELDNIEAAKRMVERGLGVSLLPRSSVARMLENGRLALVRIEDAEPPRRPIVVFLRKDVPVVGAVAAFLEVARSASPLPERAELPPALAAEFENLQLVDFFT</sequence>
<evidence type="ECO:0000256" key="1">
    <source>
        <dbReference type="ARBA" id="ARBA00009437"/>
    </source>
</evidence>
<dbReference type="PANTHER" id="PTHR30126:SF40">
    <property type="entry name" value="HTH-TYPE TRANSCRIPTIONAL REGULATOR GLTR"/>
    <property type="match status" value="1"/>
</dbReference>
<dbReference type="InterPro" id="IPR000847">
    <property type="entry name" value="LysR_HTH_N"/>
</dbReference>
<accession>A0A4R1BG27</accession>
<evidence type="ECO:0000259" key="5">
    <source>
        <dbReference type="PROSITE" id="PS50931"/>
    </source>
</evidence>
<dbReference type="PANTHER" id="PTHR30126">
    <property type="entry name" value="HTH-TYPE TRANSCRIPTIONAL REGULATOR"/>
    <property type="match status" value="1"/>
</dbReference>
<keyword evidence="7" id="KW-1185">Reference proteome</keyword>
<evidence type="ECO:0000256" key="3">
    <source>
        <dbReference type="ARBA" id="ARBA00023125"/>
    </source>
</evidence>